<protein>
    <recommendedName>
        <fullName evidence="2">TIR domain-containing protein</fullName>
    </recommendedName>
</protein>
<proteinExistence type="predicted"/>
<gene>
    <name evidence="3" type="ORF">ACJMK2_014791</name>
    <name evidence="4" type="ORF">ACJMK2_014924</name>
</gene>
<accession>A0ABD3V236</accession>
<sequence length="162" mass="18731">MGQVRASVRQENTSDVNSTKQKKGHIMISYDWSHRKVIKNIRDMLRANGYAVWMDIDNMGGSSIEAMSQAVEKSHVVLICMSQKYQESPNCRTEAQYAYQMHKNLVALKMENDYTPSGWLGLIINDGILYDFSGKYAFERKYEELLKRIDVLYDEGRSETND</sequence>
<dbReference type="EMBL" id="JBJQND010000014">
    <property type="protein sequence ID" value="KAL3855584.1"/>
    <property type="molecule type" value="Genomic_DNA"/>
</dbReference>
<dbReference type="Gene3D" id="3.40.50.10140">
    <property type="entry name" value="Toll/interleukin-1 receptor homology (TIR) domain"/>
    <property type="match status" value="1"/>
</dbReference>
<evidence type="ECO:0000259" key="2">
    <source>
        <dbReference type="Pfam" id="PF13676"/>
    </source>
</evidence>
<feature type="compositionally biased region" description="Polar residues" evidence="1">
    <location>
        <begin position="9"/>
        <end position="19"/>
    </location>
</feature>
<dbReference type="AlphaFoldDB" id="A0ABD3V236"/>
<name>A0ABD3V236_SINWO</name>
<evidence type="ECO:0000313" key="4">
    <source>
        <dbReference type="EMBL" id="KAL3855719.1"/>
    </source>
</evidence>
<dbReference type="InterPro" id="IPR000157">
    <property type="entry name" value="TIR_dom"/>
</dbReference>
<reference evidence="4 5" key="1">
    <citation type="submission" date="2024-11" db="EMBL/GenBank/DDBJ databases">
        <title>Chromosome-level genome assembly of the freshwater bivalve Anodonta woodiana.</title>
        <authorList>
            <person name="Chen X."/>
        </authorList>
    </citation>
    <scope>NUCLEOTIDE SEQUENCE [LARGE SCALE GENOMIC DNA]</scope>
    <source>
        <strain evidence="4">MN2024</strain>
        <tissue evidence="4">Gills</tissue>
    </source>
</reference>
<keyword evidence="5" id="KW-1185">Reference proteome</keyword>
<dbReference type="Proteomes" id="UP001634394">
    <property type="component" value="Unassembled WGS sequence"/>
</dbReference>
<dbReference type="EMBL" id="JBJQND010000014">
    <property type="protein sequence ID" value="KAL3855719.1"/>
    <property type="molecule type" value="Genomic_DNA"/>
</dbReference>
<comment type="caution">
    <text evidence="4">The sequence shown here is derived from an EMBL/GenBank/DDBJ whole genome shotgun (WGS) entry which is preliminary data.</text>
</comment>
<evidence type="ECO:0000256" key="1">
    <source>
        <dbReference type="SAM" id="MobiDB-lite"/>
    </source>
</evidence>
<evidence type="ECO:0000313" key="5">
    <source>
        <dbReference type="Proteomes" id="UP001634394"/>
    </source>
</evidence>
<dbReference type="Pfam" id="PF13676">
    <property type="entry name" value="TIR_2"/>
    <property type="match status" value="1"/>
</dbReference>
<organism evidence="4 5">
    <name type="scientific">Sinanodonta woodiana</name>
    <name type="common">Chinese pond mussel</name>
    <name type="synonym">Anodonta woodiana</name>
    <dbReference type="NCBI Taxonomy" id="1069815"/>
    <lineage>
        <taxon>Eukaryota</taxon>
        <taxon>Metazoa</taxon>
        <taxon>Spiralia</taxon>
        <taxon>Lophotrochozoa</taxon>
        <taxon>Mollusca</taxon>
        <taxon>Bivalvia</taxon>
        <taxon>Autobranchia</taxon>
        <taxon>Heteroconchia</taxon>
        <taxon>Palaeoheterodonta</taxon>
        <taxon>Unionida</taxon>
        <taxon>Unionoidea</taxon>
        <taxon>Unionidae</taxon>
        <taxon>Unioninae</taxon>
        <taxon>Sinanodonta</taxon>
    </lineage>
</organism>
<feature type="region of interest" description="Disordered" evidence="1">
    <location>
        <begin position="1"/>
        <end position="20"/>
    </location>
</feature>
<dbReference type="InterPro" id="IPR035897">
    <property type="entry name" value="Toll_tir_struct_dom_sf"/>
</dbReference>
<feature type="domain" description="TIR" evidence="2">
    <location>
        <begin position="26"/>
        <end position="146"/>
    </location>
</feature>
<dbReference type="SUPFAM" id="SSF52200">
    <property type="entry name" value="Toll/Interleukin receptor TIR domain"/>
    <property type="match status" value="1"/>
</dbReference>
<dbReference type="PANTHER" id="PTHR46270">
    <property type="entry name" value="ARMADILLO-TYPE FOLD-RELATED"/>
    <property type="match status" value="1"/>
</dbReference>
<feature type="non-terminal residue" evidence="4">
    <location>
        <position position="162"/>
    </location>
</feature>
<evidence type="ECO:0000313" key="3">
    <source>
        <dbReference type="EMBL" id="KAL3855584.1"/>
    </source>
</evidence>
<dbReference type="PANTHER" id="PTHR46270:SF2">
    <property type="entry name" value="TIR DOMAIN-CONTAINING PROTEIN"/>
    <property type="match status" value="1"/>
</dbReference>